<dbReference type="Gene3D" id="3.40.50.720">
    <property type="entry name" value="NAD(P)-binding Rossmann-like Domain"/>
    <property type="match status" value="1"/>
</dbReference>
<sequence>MVDLRHDTIIITGGTSGIGLEMAEQLSAAGNTVIVTGRDEERLRQFRQAHPRLQAYPLEVTDLASITAFAEAVLADFPDVNVLINNAGLMQPLSFTTAAPSGIATEIAVNLTGPVLVTQVFLPHLLGRPEAAVVNVTSGIAYFPFDKAPLYSASKLGLHSYTQSLRTQLRDTRVRVFELAPPRTSKPMFNGSAADNQEVDRIPQMPIATVVSTMIAGIRKNRPLILPGLSKVLRVLGKIRL</sequence>
<name>A0A853DSY7_9MICO</name>
<dbReference type="PANTHER" id="PTHR44196:SF1">
    <property type="entry name" value="DEHYDROGENASE_REDUCTASE SDR FAMILY MEMBER 7B"/>
    <property type="match status" value="1"/>
</dbReference>
<evidence type="ECO:0000256" key="3">
    <source>
        <dbReference type="RuleBase" id="RU000363"/>
    </source>
</evidence>
<evidence type="ECO:0000313" key="4">
    <source>
        <dbReference type="EMBL" id="NYK09491.1"/>
    </source>
</evidence>
<evidence type="ECO:0000256" key="2">
    <source>
        <dbReference type="ARBA" id="ARBA00023002"/>
    </source>
</evidence>
<evidence type="ECO:0000313" key="5">
    <source>
        <dbReference type="Proteomes" id="UP000521075"/>
    </source>
</evidence>
<comment type="caution">
    <text evidence="4">The sequence shown here is derived from an EMBL/GenBank/DDBJ whole genome shotgun (WGS) entry which is preliminary data.</text>
</comment>
<keyword evidence="2 4" id="KW-0560">Oxidoreductase</keyword>
<dbReference type="PROSITE" id="PS00061">
    <property type="entry name" value="ADH_SHORT"/>
    <property type="match status" value="1"/>
</dbReference>
<reference evidence="4 5" key="1">
    <citation type="submission" date="2020-07" db="EMBL/GenBank/DDBJ databases">
        <title>Sequencing the genomes of 1000 actinobacteria strains.</title>
        <authorList>
            <person name="Klenk H.-P."/>
        </authorList>
    </citation>
    <scope>NUCLEOTIDE SEQUENCE [LARGE SCALE GENOMIC DNA]</scope>
    <source>
        <strain evidence="4 5">DSM 15166</strain>
    </source>
</reference>
<dbReference type="EMBL" id="JACCHJ010000001">
    <property type="protein sequence ID" value="NYK09491.1"/>
    <property type="molecule type" value="Genomic_DNA"/>
</dbReference>
<dbReference type="Proteomes" id="UP000521075">
    <property type="component" value="Unassembled WGS sequence"/>
</dbReference>
<comment type="similarity">
    <text evidence="1 3">Belongs to the short-chain dehydrogenases/reductases (SDR) family.</text>
</comment>
<accession>A0A853DSY7</accession>
<dbReference type="PRINTS" id="PR00081">
    <property type="entry name" value="GDHRDH"/>
</dbReference>
<gene>
    <name evidence="4" type="ORF">HNR14_001372</name>
</gene>
<dbReference type="InterPro" id="IPR002347">
    <property type="entry name" value="SDR_fam"/>
</dbReference>
<evidence type="ECO:0000256" key="1">
    <source>
        <dbReference type="ARBA" id="ARBA00006484"/>
    </source>
</evidence>
<dbReference type="InterPro" id="IPR020904">
    <property type="entry name" value="Sc_DH/Rdtase_CS"/>
</dbReference>
<keyword evidence="5" id="KW-1185">Reference proteome</keyword>
<dbReference type="GO" id="GO:0016020">
    <property type="term" value="C:membrane"/>
    <property type="evidence" value="ECO:0007669"/>
    <property type="project" value="TreeGrafter"/>
</dbReference>
<dbReference type="InterPro" id="IPR036291">
    <property type="entry name" value="NAD(P)-bd_dom_sf"/>
</dbReference>
<proteinExistence type="inferred from homology"/>
<dbReference type="EC" id="1.-.-.-" evidence="4"/>
<dbReference type="SUPFAM" id="SSF51735">
    <property type="entry name" value="NAD(P)-binding Rossmann-fold domains"/>
    <property type="match status" value="1"/>
</dbReference>
<organism evidence="4 5">
    <name type="scientific">Leifsonia naganoensis</name>
    <dbReference type="NCBI Taxonomy" id="150025"/>
    <lineage>
        <taxon>Bacteria</taxon>
        <taxon>Bacillati</taxon>
        <taxon>Actinomycetota</taxon>
        <taxon>Actinomycetes</taxon>
        <taxon>Micrococcales</taxon>
        <taxon>Microbacteriaceae</taxon>
        <taxon>Leifsonia</taxon>
    </lineage>
</organism>
<protein>
    <submittedName>
        <fullName evidence="4">Putative oxidoreductase</fullName>
        <ecNumber evidence="4">1.-.-.-</ecNumber>
    </submittedName>
</protein>
<dbReference type="PANTHER" id="PTHR44196">
    <property type="entry name" value="DEHYDROGENASE/REDUCTASE SDR FAMILY MEMBER 7B"/>
    <property type="match status" value="1"/>
</dbReference>
<dbReference type="GO" id="GO:0016491">
    <property type="term" value="F:oxidoreductase activity"/>
    <property type="evidence" value="ECO:0007669"/>
    <property type="project" value="UniProtKB-KW"/>
</dbReference>
<dbReference type="RefSeq" id="WP_179700451.1">
    <property type="nucleotide sequence ID" value="NZ_BAAAHA010000003.1"/>
</dbReference>
<dbReference type="AlphaFoldDB" id="A0A853DSY7"/>
<dbReference type="PRINTS" id="PR00080">
    <property type="entry name" value="SDRFAMILY"/>
</dbReference>
<dbReference type="Pfam" id="PF00106">
    <property type="entry name" value="adh_short"/>
    <property type="match status" value="1"/>
</dbReference>